<proteinExistence type="predicted"/>
<evidence type="ECO:0000313" key="2">
    <source>
        <dbReference type="EMBL" id="CAG4883662.1"/>
    </source>
</evidence>
<keyword evidence="1" id="KW-0732">Signal</keyword>
<comment type="caution">
    <text evidence="2">The sequence shown here is derived from an EMBL/GenBank/DDBJ whole genome shotgun (WGS) entry which is preliminary data.</text>
</comment>
<evidence type="ECO:0000313" key="3">
    <source>
        <dbReference type="Proteomes" id="UP000742786"/>
    </source>
</evidence>
<sequence>MMITRTRTRSITARTIRCSVIGAAVGAALSGQAIAFEIDTNNPDVQMRWDNTLRYNWAQRVGHRDKKIAAAPNFDEGNYLFDKGDTVSSRLDVLSELDFVYKKNMGFRVSAALWYDDAYGDKGKSNPAIANPSYINNEFSPFVKRYYHGPSGEFLDAFAFTNFNAGDVPIKLKVGQHTVTWGEGLFLGGAMHGVSYSQAPLDLQKGFATPGVEAKELFRPLDQISAQAQITDKLSIAAEYFLDWQPFRYPEGGTFLGPVDFAFNGPDRVVVAQLPNIAPLGPYAGALIGAKRGNAATPERSGEYGLAARWSPEMLDGTMGFYYRRFADKMPQLLLTNIALTPAAFPASISNLPLVTGSTYNLIYADHIDLYGISLAKNIAGVSFGAELSYRRNTPLTSKVLGVALGLPSKGDTKGPRGDTYHGLVNALGTIASTPLFDAAIWATELTWSRWNKVRSGANLFNAVGFAGCSTLTGAPLGKDSGCATKNYVGIAAAFTPTWYQVMPGYDLSMPLTYSVGLNGNAATTFGGNDGLGSFSVGLGLDIRLKYKVDLKYSGYMGNYQTNAAGTQVVSQNGFTTLLKDRDFLSLTFKTSF</sequence>
<reference evidence="2" key="1">
    <citation type="submission" date="2021-04" db="EMBL/GenBank/DDBJ databases">
        <authorList>
            <person name="Hornung B."/>
        </authorList>
    </citation>
    <scope>NUCLEOTIDE SEQUENCE</scope>
    <source>
        <strain evidence="2">G5G6</strain>
    </source>
</reference>
<dbReference type="InterPro" id="IPR010727">
    <property type="entry name" value="DUF1302"/>
</dbReference>
<dbReference type="AlphaFoldDB" id="A0A916N8T7"/>
<keyword evidence="3" id="KW-1185">Reference proteome</keyword>
<feature type="signal peptide" evidence="1">
    <location>
        <begin position="1"/>
        <end position="35"/>
    </location>
</feature>
<name>A0A916N8T7_9PROT</name>
<evidence type="ECO:0000256" key="1">
    <source>
        <dbReference type="SAM" id="SignalP"/>
    </source>
</evidence>
<organism evidence="2 3">
    <name type="scientific">Georgfuchsia toluolica</name>
    <dbReference type="NCBI Taxonomy" id="424218"/>
    <lineage>
        <taxon>Bacteria</taxon>
        <taxon>Pseudomonadati</taxon>
        <taxon>Pseudomonadota</taxon>
        <taxon>Betaproteobacteria</taxon>
        <taxon>Nitrosomonadales</taxon>
        <taxon>Sterolibacteriaceae</taxon>
        <taxon>Georgfuchsia</taxon>
    </lineage>
</organism>
<gene>
    <name evidence="2" type="ORF">GTOL_11545</name>
</gene>
<accession>A0A916N8T7</accession>
<protein>
    <submittedName>
        <fullName evidence="2">Anaerobic dehydrogenases, typically selenocysteine-containing</fullName>
    </submittedName>
</protein>
<dbReference type="EMBL" id="CAJQUM010000001">
    <property type="protein sequence ID" value="CAG4883662.1"/>
    <property type="molecule type" value="Genomic_DNA"/>
</dbReference>
<dbReference type="RefSeq" id="WP_343213237.1">
    <property type="nucleotide sequence ID" value="NZ_CAJQUM010000001.1"/>
</dbReference>
<dbReference type="Pfam" id="PF06980">
    <property type="entry name" value="DUF1302"/>
    <property type="match status" value="1"/>
</dbReference>
<feature type="chain" id="PRO_5037755996" evidence="1">
    <location>
        <begin position="36"/>
        <end position="593"/>
    </location>
</feature>
<dbReference type="Proteomes" id="UP000742786">
    <property type="component" value="Unassembled WGS sequence"/>
</dbReference>